<dbReference type="RefSeq" id="WP_099435844.1">
    <property type="nucleotide sequence ID" value="NZ_WMIA01000007.1"/>
</dbReference>
<proteinExistence type="predicted"/>
<dbReference type="EMBL" id="WMIA01000007">
    <property type="protein sequence ID" value="MTF38774.1"/>
    <property type="molecule type" value="Genomic_DNA"/>
</dbReference>
<evidence type="ECO:0000313" key="2">
    <source>
        <dbReference type="Proteomes" id="UP000437131"/>
    </source>
</evidence>
<dbReference type="Proteomes" id="UP000437131">
    <property type="component" value="Unassembled WGS sequence"/>
</dbReference>
<reference evidence="1 2" key="1">
    <citation type="submission" date="2019-11" db="EMBL/GenBank/DDBJ databases">
        <title>Isolation of a new High Light Tolerant Cyanobacteria.</title>
        <authorList>
            <person name="Dobson Z."/>
            <person name="Vaughn N."/>
            <person name="Vaughn M."/>
            <person name="Fromme P."/>
            <person name="Mazor Y."/>
        </authorList>
    </citation>
    <scope>NUCLEOTIDE SEQUENCE [LARGE SCALE GENOMIC DNA]</scope>
    <source>
        <strain evidence="1 2">0216</strain>
    </source>
</reference>
<dbReference type="AlphaFoldDB" id="A0A844GQE8"/>
<protein>
    <submittedName>
        <fullName evidence="1">Uncharacterized protein</fullName>
    </submittedName>
</protein>
<sequence>MASSKMLTTKKETVKIVPLPELTSEEKLFQKQRMRDVYLLLENLTLKEEATIKLIIDCLYDVGIINLINKKIQNRPLNKLAKMMASTPKPIFKILAWRWVRKNLSNKVTNWLNNKVKFK</sequence>
<name>A0A844GQE8_9CHRO</name>
<comment type="caution">
    <text evidence="1">The sequence shown here is derived from an EMBL/GenBank/DDBJ whole genome shotgun (WGS) entry which is preliminary data.</text>
</comment>
<gene>
    <name evidence="1" type="ORF">GGC33_07515</name>
</gene>
<evidence type="ECO:0000313" key="1">
    <source>
        <dbReference type="EMBL" id="MTF38774.1"/>
    </source>
</evidence>
<accession>A0A844GQE8</accession>
<organism evidence="1 2">
    <name type="scientific">Cyanobacterium aponinum 0216</name>
    <dbReference type="NCBI Taxonomy" id="2676140"/>
    <lineage>
        <taxon>Bacteria</taxon>
        <taxon>Bacillati</taxon>
        <taxon>Cyanobacteriota</taxon>
        <taxon>Cyanophyceae</taxon>
        <taxon>Oscillatoriophycideae</taxon>
        <taxon>Chroococcales</taxon>
        <taxon>Geminocystaceae</taxon>
        <taxon>Cyanobacterium</taxon>
    </lineage>
</organism>